<organism evidence="4 5">
    <name type="scientific">Tetraparma gracilis</name>
    <dbReference type="NCBI Taxonomy" id="2962635"/>
    <lineage>
        <taxon>Eukaryota</taxon>
        <taxon>Sar</taxon>
        <taxon>Stramenopiles</taxon>
        <taxon>Ochrophyta</taxon>
        <taxon>Bolidophyceae</taxon>
        <taxon>Parmales</taxon>
        <taxon>Triparmaceae</taxon>
        <taxon>Tetraparma</taxon>
    </lineage>
</organism>
<evidence type="ECO:0000259" key="3">
    <source>
        <dbReference type="PROSITE" id="PS51286"/>
    </source>
</evidence>
<feature type="region of interest" description="Disordered" evidence="2">
    <location>
        <begin position="490"/>
        <end position="521"/>
    </location>
</feature>
<dbReference type="PANTHER" id="PTHR21228:SF40">
    <property type="entry name" value="LD45607P"/>
    <property type="match status" value="1"/>
</dbReference>
<reference evidence="4 5" key="1">
    <citation type="journal article" date="2023" name="Commun. Biol.">
        <title>Genome analysis of Parmales, the sister group of diatoms, reveals the evolutionary specialization of diatoms from phago-mixotrophs to photoautotrophs.</title>
        <authorList>
            <person name="Ban H."/>
            <person name="Sato S."/>
            <person name="Yoshikawa S."/>
            <person name="Yamada K."/>
            <person name="Nakamura Y."/>
            <person name="Ichinomiya M."/>
            <person name="Sato N."/>
            <person name="Blanc-Mathieu R."/>
            <person name="Endo H."/>
            <person name="Kuwata A."/>
            <person name="Ogata H."/>
        </authorList>
    </citation>
    <scope>NUCLEOTIDE SEQUENCE [LARGE SCALE GENOMIC DNA]</scope>
</reference>
<feature type="region of interest" description="Disordered" evidence="2">
    <location>
        <begin position="537"/>
        <end position="556"/>
    </location>
</feature>
<gene>
    <name evidence="4" type="ORF">TeGR_g14841</name>
</gene>
<accession>A0ABQ6MJI1</accession>
<dbReference type="SMART" id="SM00952">
    <property type="entry name" value="RAP"/>
    <property type="match status" value="1"/>
</dbReference>
<feature type="compositionally biased region" description="Basic and acidic residues" evidence="2">
    <location>
        <begin position="538"/>
        <end position="556"/>
    </location>
</feature>
<name>A0ABQ6MJI1_9STRA</name>
<dbReference type="PROSITE" id="PS51286">
    <property type="entry name" value="RAP"/>
    <property type="match status" value="1"/>
</dbReference>
<comment type="caution">
    <text evidence="4">The sequence shown here is derived from an EMBL/GenBank/DDBJ whole genome shotgun (WGS) entry which is preliminary data.</text>
</comment>
<keyword evidence="1" id="KW-0175">Coiled coil</keyword>
<dbReference type="EMBL" id="BRYB01000325">
    <property type="protein sequence ID" value="GMI27737.1"/>
    <property type="molecule type" value="Genomic_DNA"/>
</dbReference>
<evidence type="ECO:0000256" key="2">
    <source>
        <dbReference type="SAM" id="MobiDB-lite"/>
    </source>
</evidence>
<evidence type="ECO:0000256" key="1">
    <source>
        <dbReference type="SAM" id="Coils"/>
    </source>
</evidence>
<feature type="domain" description="RAP" evidence="3">
    <location>
        <begin position="354"/>
        <end position="419"/>
    </location>
</feature>
<keyword evidence="5" id="KW-1185">Reference proteome</keyword>
<proteinExistence type="predicted"/>
<feature type="region of interest" description="Disordered" evidence="2">
    <location>
        <begin position="1"/>
        <end position="22"/>
    </location>
</feature>
<sequence>MAQPWSSPHPPARPELPAKPQHDFNRDLSLLRGAGPLLSFYAEHRARFDAVSWGTLLHNLSLLPGPAAREARRDPRYLAAADSLPALAPFLPPRDLASLSFSLARLRERELSRPFLEAADARSRALARRPPEEAANFLWACALLDFVPGGVLRELNVPTRAQLVRARARSGEALARVAWACGELRVRPGRLLEQVDAAASRVVAEARPKHVANAAWALAGLAHRGRREGAGKRGGRGGRPDQFWSVFEVHRHDFVRRAGRRDCAKLLHSLCVSGMLSKRTSTAQVLWARAVEENPGTGIEWGGAHNGESLRQLSEAEAFAGAWKVVLGGRKIGKKWENRGVVGEGLRKNFTRWYAVELNGPTCYLRDEESEKGYGRGEEDGFLIAKRTALMKMGWRVVNVPWHVWADGDEASLAEFLRGELEKARDKTLSNNNKLRKKIRWTNAMRRERDAKKEKYLEDKWDRILEKAEKNKARKRREWAELTEQEKEEYFAKKGPRPWGAPHHPPGMDGSGTFENLPMEEREDIFSDLVSGLLGEDNLDKVDEVRGEDSGKGDAW</sequence>
<dbReference type="Pfam" id="PF08373">
    <property type="entry name" value="RAP"/>
    <property type="match status" value="1"/>
</dbReference>
<feature type="coiled-coil region" evidence="1">
    <location>
        <begin position="418"/>
        <end position="485"/>
    </location>
</feature>
<dbReference type="InterPro" id="IPR050870">
    <property type="entry name" value="FAST_kinase"/>
</dbReference>
<dbReference type="PANTHER" id="PTHR21228">
    <property type="entry name" value="FAST LEU-RICH DOMAIN-CONTAINING"/>
    <property type="match status" value="1"/>
</dbReference>
<evidence type="ECO:0000313" key="4">
    <source>
        <dbReference type="EMBL" id="GMI27737.1"/>
    </source>
</evidence>
<dbReference type="Proteomes" id="UP001165060">
    <property type="component" value="Unassembled WGS sequence"/>
</dbReference>
<evidence type="ECO:0000313" key="5">
    <source>
        <dbReference type="Proteomes" id="UP001165060"/>
    </source>
</evidence>
<protein>
    <recommendedName>
        <fullName evidence="3">RAP domain-containing protein</fullName>
    </recommendedName>
</protein>
<dbReference type="InterPro" id="IPR013584">
    <property type="entry name" value="RAP"/>
</dbReference>